<name>A0A917KU16_9ACTN</name>
<reference evidence="2" key="2">
    <citation type="submission" date="2020-09" db="EMBL/GenBank/DDBJ databases">
        <authorList>
            <person name="Sun Q."/>
            <person name="Ohkuma M."/>
        </authorList>
    </citation>
    <scope>NUCLEOTIDE SEQUENCE</scope>
    <source>
        <strain evidence="2">JCM 3086</strain>
    </source>
</reference>
<protein>
    <submittedName>
        <fullName evidence="2">Uncharacterized protein</fullName>
    </submittedName>
</protein>
<accession>A0A917KU16</accession>
<organism evidence="2 3">
    <name type="scientific">Streptomyces brasiliensis</name>
    <dbReference type="NCBI Taxonomy" id="1954"/>
    <lineage>
        <taxon>Bacteria</taxon>
        <taxon>Bacillati</taxon>
        <taxon>Actinomycetota</taxon>
        <taxon>Actinomycetes</taxon>
        <taxon>Kitasatosporales</taxon>
        <taxon>Streptomycetaceae</taxon>
        <taxon>Streptomyces</taxon>
    </lineage>
</organism>
<reference evidence="2" key="1">
    <citation type="journal article" date="2014" name="Int. J. Syst. Evol. Microbiol.">
        <title>Complete genome sequence of Corynebacterium casei LMG S-19264T (=DSM 44701T), isolated from a smear-ripened cheese.</title>
        <authorList>
            <consortium name="US DOE Joint Genome Institute (JGI-PGF)"/>
            <person name="Walter F."/>
            <person name="Albersmeier A."/>
            <person name="Kalinowski J."/>
            <person name="Ruckert C."/>
        </authorList>
    </citation>
    <scope>NUCLEOTIDE SEQUENCE</scope>
    <source>
        <strain evidence="2">JCM 3086</strain>
    </source>
</reference>
<dbReference type="AlphaFoldDB" id="A0A917KU16"/>
<feature type="region of interest" description="Disordered" evidence="1">
    <location>
        <begin position="87"/>
        <end position="120"/>
    </location>
</feature>
<evidence type="ECO:0000256" key="1">
    <source>
        <dbReference type="SAM" id="MobiDB-lite"/>
    </source>
</evidence>
<dbReference type="Proteomes" id="UP000657574">
    <property type="component" value="Unassembled WGS sequence"/>
</dbReference>
<comment type="caution">
    <text evidence="2">The sequence shown here is derived from an EMBL/GenBank/DDBJ whole genome shotgun (WGS) entry which is preliminary data.</text>
</comment>
<sequence length="185" mass="19130">MGRAVAGLAVRMDVQVGEVAGAQGDEMAVRLQVRLEVAHGLAVLRHAQGELGGPARDQVSVQRDPVVVDTGGAGVADVVLGPVAVRSVPRASPSPSPGGEVGEDPVSRRPGQVDGRGPGAVVRADGVQMTVDGQISRGDDQVQFLAVLRLVRGDRAARRIAYDREAQVGVPAGRDGLRLQDQSKA</sequence>
<keyword evidence="3" id="KW-1185">Reference proteome</keyword>
<proteinExistence type="predicted"/>
<dbReference type="EMBL" id="BMQA01000013">
    <property type="protein sequence ID" value="GGJ27031.1"/>
    <property type="molecule type" value="Genomic_DNA"/>
</dbReference>
<evidence type="ECO:0000313" key="2">
    <source>
        <dbReference type="EMBL" id="GGJ27031.1"/>
    </source>
</evidence>
<evidence type="ECO:0000313" key="3">
    <source>
        <dbReference type="Proteomes" id="UP000657574"/>
    </source>
</evidence>
<gene>
    <name evidence="2" type="ORF">GCM10010121_042810</name>
</gene>